<keyword evidence="10" id="KW-0675">Receptor</keyword>
<dbReference type="Proteomes" id="UP001309876">
    <property type="component" value="Unassembled WGS sequence"/>
</dbReference>
<dbReference type="PANTHER" id="PTHR28286:SF2">
    <property type="entry name" value="BACTERIORHODOPSIN _OPSIN, NOPA (EUROFUNG)"/>
    <property type="match status" value="1"/>
</dbReference>
<dbReference type="SUPFAM" id="SSF81321">
    <property type="entry name" value="Family A G protein-coupled receptor-like"/>
    <property type="match status" value="1"/>
</dbReference>
<dbReference type="GO" id="GO:0009881">
    <property type="term" value="F:photoreceptor activity"/>
    <property type="evidence" value="ECO:0007669"/>
    <property type="project" value="UniProtKB-KW"/>
</dbReference>
<keyword evidence="13" id="KW-1185">Reference proteome</keyword>
<dbReference type="AlphaFoldDB" id="A0AAN7YDY2"/>
<reference evidence="12 13" key="1">
    <citation type="submission" date="2023-08" db="EMBL/GenBank/DDBJ databases">
        <title>Black Yeasts Isolated from many extreme environments.</title>
        <authorList>
            <person name="Coleine C."/>
            <person name="Stajich J.E."/>
            <person name="Selbmann L."/>
        </authorList>
    </citation>
    <scope>NUCLEOTIDE SEQUENCE [LARGE SCALE GENOMIC DNA]</scope>
    <source>
        <strain evidence="12 13">CCFEE 5910</strain>
    </source>
</reference>
<evidence type="ECO:0000256" key="5">
    <source>
        <dbReference type="ARBA" id="ARBA00022692"/>
    </source>
</evidence>
<dbReference type="GO" id="GO:0007602">
    <property type="term" value="P:phototransduction"/>
    <property type="evidence" value="ECO:0007669"/>
    <property type="project" value="UniProtKB-KW"/>
</dbReference>
<evidence type="ECO:0000313" key="12">
    <source>
        <dbReference type="EMBL" id="KAK5090332.1"/>
    </source>
</evidence>
<comment type="subcellular location">
    <subcellularLocation>
        <location evidence="1">Membrane</location>
        <topology evidence="1">Multi-pass membrane protein</topology>
    </subcellularLocation>
</comment>
<evidence type="ECO:0000256" key="9">
    <source>
        <dbReference type="ARBA" id="ARBA00023136"/>
    </source>
</evidence>
<proteinExistence type="inferred from homology"/>
<protein>
    <recommendedName>
        <fullName evidence="14">Opsin-1</fullName>
    </recommendedName>
</protein>
<evidence type="ECO:0000313" key="13">
    <source>
        <dbReference type="Proteomes" id="UP001309876"/>
    </source>
</evidence>
<dbReference type="GO" id="GO:0005886">
    <property type="term" value="C:plasma membrane"/>
    <property type="evidence" value="ECO:0007669"/>
    <property type="project" value="TreeGrafter"/>
</dbReference>
<name>A0AAN7YDY2_9EURO</name>
<dbReference type="PANTHER" id="PTHR28286">
    <property type="match status" value="1"/>
</dbReference>
<keyword evidence="8" id="KW-0157">Chromophore</keyword>
<evidence type="ECO:0000256" key="2">
    <source>
        <dbReference type="ARBA" id="ARBA00008130"/>
    </source>
</evidence>
<keyword evidence="3" id="KW-0600">Photoreceptor protein</keyword>
<evidence type="ECO:0000256" key="6">
    <source>
        <dbReference type="ARBA" id="ARBA00022925"/>
    </source>
</evidence>
<comment type="similarity">
    <text evidence="2">Belongs to the archaeal/bacterial/fungal opsin family.</text>
</comment>
<dbReference type="PROSITE" id="PS00950">
    <property type="entry name" value="BACTERIAL_OPSIN_1"/>
    <property type="match status" value="1"/>
</dbReference>
<feature type="transmembrane region" description="Helical" evidence="11">
    <location>
        <begin position="102"/>
        <end position="119"/>
    </location>
</feature>
<keyword evidence="4" id="KW-0716">Sensory transduction</keyword>
<evidence type="ECO:0000256" key="7">
    <source>
        <dbReference type="ARBA" id="ARBA00022989"/>
    </source>
</evidence>
<feature type="transmembrane region" description="Helical" evidence="11">
    <location>
        <begin position="21"/>
        <end position="40"/>
    </location>
</feature>
<keyword evidence="5 11" id="KW-0812">Transmembrane</keyword>
<feature type="transmembrane region" description="Helical" evidence="11">
    <location>
        <begin position="198"/>
        <end position="218"/>
    </location>
</feature>
<gene>
    <name evidence="12" type="ORF">LTR05_000504</name>
</gene>
<dbReference type="Gene3D" id="1.20.1070.10">
    <property type="entry name" value="Rhodopsin 7-helix transmembrane proteins"/>
    <property type="match status" value="1"/>
</dbReference>
<organism evidence="12 13">
    <name type="scientific">Lithohypha guttulata</name>
    <dbReference type="NCBI Taxonomy" id="1690604"/>
    <lineage>
        <taxon>Eukaryota</taxon>
        <taxon>Fungi</taxon>
        <taxon>Dikarya</taxon>
        <taxon>Ascomycota</taxon>
        <taxon>Pezizomycotina</taxon>
        <taxon>Eurotiomycetes</taxon>
        <taxon>Chaetothyriomycetidae</taxon>
        <taxon>Chaetothyriales</taxon>
        <taxon>Trichomeriaceae</taxon>
        <taxon>Lithohypha</taxon>
    </lineage>
</organism>
<evidence type="ECO:0000256" key="11">
    <source>
        <dbReference type="SAM" id="Phobius"/>
    </source>
</evidence>
<dbReference type="FunFam" id="1.20.1070.10:FF:000160">
    <property type="entry name" value="Related to Opsin-1"/>
    <property type="match status" value="1"/>
</dbReference>
<comment type="caution">
    <text evidence="12">The sequence shown here is derived from an EMBL/GenBank/DDBJ whole genome shotgun (WGS) entry which is preliminary data.</text>
</comment>
<dbReference type="EMBL" id="JAVRRJ010000001">
    <property type="protein sequence ID" value="KAK5090332.1"/>
    <property type="molecule type" value="Genomic_DNA"/>
</dbReference>
<dbReference type="Pfam" id="PF01036">
    <property type="entry name" value="Bac_rhodopsin"/>
    <property type="match status" value="1"/>
</dbReference>
<keyword evidence="7 11" id="KW-1133">Transmembrane helix</keyword>
<accession>A0AAN7YDY2</accession>
<feature type="transmembrane region" description="Helical" evidence="11">
    <location>
        <begin position="131"/>
        <end position="151"/>
    </location>
</feature>
<dbReference type="GO" id="GO:0005783">
    <property type="term" value="C:endoplasmic reticulum"/>
    <property type="evidence" value="ECO:0007669"/>
    <property type="project" value="TreeGrafter"/>
</dbReference>
<evidence type="ECO:0000256" key="1">
    <source>
        <dbReference type="ARBA" id="ARBA00004141"/>
    </source>
</evidence>
<dbReference type="CDD" id="cd15028">
    <property type="entry name" value="7tm_Opsin-1_euk"/>
    <property type="match status" value="1"/>
</dbReference>
<keyword evidence="9 11" id="KW-0472">Membrane</keyword>
<evidence type="ECO:0000256" key="4">
    <source>
        <dbReference type="ARBA" id="ARBA00022606"/>
    </source>
</evidence>
<dbReference type="SMART" id="SM01021">
    <property type="entry name" value="Bac_rhodopsin"/>
    <property type="match status" value="1"/>
</dbReference>
<evidence type="ECO:0008006" key="14">
    <source>
        <dbReference type="Google" id="ProtNLM"/>
    </source>
</evidence>
<keyword evidence="6" id="KW-0681">Retinal protein</keyword>
<sequence>MGLSSLAFYGMAYRVPASKRLFHILTAFITTFAFLSYFAMASGDGINLRSSTETISHKHGLPDTTEITHREIYYARYIDWSLTTPLLLLDLALLAGLNGANILVAIVADIIMIMTGLFASYGKNDGQKWGWYTWACIAYLVIIYQIVFNGRNAALNKDSKTKAFFAALAAFTFVLWTVYPIIWGLAEGAELVSVDAEIIGYAILDILAKPVFGFWLLFTHDSMSSTSPSLDGFWSEGWGAGQLRVGDDDEA</sequence>
<evidence type="ECO:0000256" key="10">
    <source>
        <dbReference type="ARBA" id="ARBA00023170"/>
    </source>
</evidence>
<evidence type="ECO:0000256" key="3">
    <source>
        <dbReference type="ARBA" id="ARBA00022543"/>
    </source>
</evidence>
<dbReference type="InterPro" id="IPR001425">
    <property type="entry name" value="Arc/bac/fun_rhodopsins"/>
</dbReference>
<dbReference type="InterPro" id="IPR018229">
    <property type="entry name" value="Rhodopsin_retinal_BS"/>
</dbReference>
<dbReference type="PRINTS" id="PR00251">
    <property type="entry name" value="BACTRLOPSIN"/>
</dbReference>
<dbReference type="GO" id="GO:0005216">
    <property type="term" value="F:monoatomic ion channel activity"/>
    <property type="evidence" value="ECO:0007669"/>
    <property type="project" value="InterPro"/>
</dbReference>
<feature type="transmembrane region" description="Helical" evidence="11">
    <location>
        <begin position="163"/>
        <end position="186"/>
    </location>
</feature>
<evidence type="ECO:0000256" key="8">
    <source>
        <dbReference type="ARBA" id="ARBA00022991"/>
    </source>
</evidence>